<evidence type="ECO:0000313" key="3">
    <source>
        <dbReference type="EMBL" id="GAA1905732.1"/>
    </source>
</evidence>
<keyword evidence="4" id="KW-1185">Reference proteome</keyword>
<proteinExistence type="predicted"/>
<feature type="chain" id="PRO_5046653563" description="Lipoprotein" evidence="2">
    <location>
        <begin position="28"/>
        <end position="253"/>
    </location>
</feature>
<keyword evidence="2" id="KW-0732">Signal</keyword>
<sequence>MTHRTRRRTRRTAALAAATAAVLLATACGGQDDDSAGTPADDAAKAGDAGDAGDAAGGDDPAELIEAVNEAMSSTTFHVSGTTTALGGGQQEGWSDPEVGVRLEYRTEELPHGEMYCGADGYLYSSMSLFEVQLRQMGEDPDIPEDLADHYVVNEVPGGDCGFVYKIDASGASGEAGEVDGVPTTTLVVKQQGNEDTYHIAAEGEPYLLRLDSLYDGRESTSVYDSFGDPVEISLPSEDETIHMDALRTRLGL</sequence>
<dbReference type="Proteomes" id="UP001501303">
    <property type="component" value="Unassembled WGS sequence"/>
</dbReference>
<evidence type="ECO:0000256" key="1">
    <source>
        <dbReference type="SAM" id="MobiDB-lite"/>
    </source>
</evidence>
<organism evidence="3 4">
    <name type="scientific">Streptomyces sodiiphilus</name>
    <dbReference type="NCBI Taxonomy" id="226217"/>
    <lineage>
        <taxon>Bacteria</taxon>
        <taxon>Bacillati</taxon>
        <taxon>Actinomycetota</taxon>
        <taxon>Actinomycetes</taxon>
        <taxon>Kitasatosporales</taxon>
        <taxon>Streptomycetaceae</taxon>
        <taxon>Streptomyces</taxon>
    </lineage>
</organism>
<feature type="compositionally biased region" description="Low complexity" evidence="1">
    <location>
        <begin position="36"/>
        <end position="54"/>
    </location>
</feature>
<name>A0ABN2P143_9ACTN</name>
<protein>
    <recommendedName>
        <fullName evidence="5">Lipoprotein</fullName>
    </recommendedName>
</protein>
<feature type="region of interest" description="Disordered" evidence="1">
    <location>
        <begin position="31"/>
        <end position="60"/>
    </location>
</feature>
<evidence type="ECO:0000313" key="4">
    <source>
        <dbReference type="Proteomes" id="UP001501303"/>
    </source>
</evidence>
<reference evidence="3 4" key="1">
    <citation type="journal article" date="2019" name="Int. J. Syst. Evol. Microbiol.">
        <title>The Global Catalogue of Microorganisms (GCM) 10K type strain sequencing project: providing services to taxonomists for standard genome sequencing and annotation.</title>
        <authorList>
            <consortium name="The Broad Institute Genomics Platform"/>
            <consortium name="The Broad Institute Genome Sequencing Center for Infectious Disease"/>
            <person name="Wu L."/>
            <person name="Ma J."/>
        </authorList>
    </citation>
    <scope>NUCLEOTIDE SEQUENCE [LARGE SCALE GENOMIC DNA]</scope>
    <source>
        <strain evidence="3 4">JCM 13581</strain>
    </source>
</reference>
<dbReference type="RefSeq" id="WP_344259690.1">
    <property type="nucleotide sequence ID" value="NZ_BAAAMJ010000010.1"/>
</dbReference>
<accession>A0ABN2P143</accession>
<feature type="signal peptide" evidence="2">
    <location>
        <begin position="1"/>
        <end position="27"/>
    </location>
</feature>
<gene>
    <name evidence="3" type="ORF">GCM10009716_14560</name>
</gene>
<dbReference type="PROSITE" id="PS51257">
    <property type="entry name" value="PROKAR_LIPOPROTEIN"/>
    <property type="match status" value="1"/>
</dbReference>
<comment type="caution">
    <text evidence="3">The sequence shown here is derived from an EMBL/GenBank/DDBJ whole genome shotgun (WGS) entry which is preliminary data.</text>
</comment>
<evidence type="ECO:0008006" key="5">
    <source>
        <dbReference type="Google" id="ProtNLM"/>
    </source>
</evidence>
<dbReference type="EMBL" id="BAAAMJ010000010">
    <property type="protein sequence ID" value="GAA1905732.1"/>
    <property type="molecule type" value="Genomic_DNA"/>
</dbReference>
<evidence type="ECO:0000256" key="2">
    <source>
        <dbReference type="SAM" id="SignalP"/>
    </source>
</evidence>